<dbReference type="InterPro" id="IPR029063">
    <property type="entry name" value="SAM-dependent_MTases_sf"/>
</dbReference>
<dbReference type="Proteomes" id="UP001321804">
    <property type="component" value="Chromosome"/>
</dbReference>
<reference evidence="1 2" key="1">
    <citation type="journal article" date="2023" name="Microbiol. Spectr.">
        <title>Symbiosis of Carpenter Bees with Uncharacterized Lactic Acid Bacteria Showing NAD Auxotrophy.</title>
        <authorList>
            <person name="Kawasaki S."/>
            <person name="Ozawa K."/>
            <person name="Mori T."/>
            <person name="Yamamoto A."/>
            <person name="Ito M."/>
            <person name="Ohkuma M."/>
            <person name="Sakamoto M."/>
            <person name="Matsutani M."/>
        </authorList>
    </citation>
    <scope>NUCLEOTIDE SEQUENCE [LARGE SCALE GENOMIC DNA]</scope>
    <source>
        <strain evidence="1 2">KimC2</strain>
    </source>
</reference>
<dbReference type="RefSeq" id="WP_317698453.1">
    <property type="nucleotide sequence ID" value="NZ_AP026801.1"/>
</dbReference>
<accession>A0AAU9D1Z1</accession>
<dbReference type="EMBL" id="AP026801">
    <property type="protein sequence ID" value="BDR56501.1"/>
    <property type="molecule type" value="Genomic_DNA"/>
</dbReference>
<dbReference type="InterPro" id="IPR006901">
    <property type="entry name" value="TrmK"/>
</dbReference>
<dbReference type="Gene3D" id="3.40.50.150">
    <property type="entry name" value="Vaccinia Virus protein VP39"/>
    <property type="match status" value="1"/>
</dbReference>
<gene>
    <name evidence="1" type="ORF">KIMC2_10630</name>
</gene>
<dbReference type="Gene3D" id="1.10.287.1890">
    <property type="match status" value="1"/>
</dbReference>
<dbReference type="Pfam" id="PF04816">
    <property type="entry name" value="TrmK"/>
    <property type="match status" value="1"/>
</dbReference>
<keyword evidence="2" id="KW-1185">Reference proteome</keyword>
<proteinExistence type="predicted"/>
<name>A0AAU9D1Z1_9LACO</name>
<protein>
    <submittedName>
        <fullName evidence="1">SAM-dependent methyltransferase</fullName>
    </submittedName>
</protein>
<keyword evidence="1" id="KW-0489">Methyltransferase</keyword>
<dbReference type="AlphaFoldDB" id="A0AAU9D1Z1"/>
<dbReference type="GO" id="GO:0032259">
    <property type="term" value="P:methylation"/>
    <property type="evidence" value="ECO:0007669"/>
    <property type="project" value="UniProtKB-KW"/>
</dbReference>
<sequence>MINIDLRLKTLANFVPAQSDCVADIGTDHAYLPIYLIQSGRTHYVFATDIKEGPLFNAKNDIAKFGLKKQIETRLGPGLVPIVDESSIDTVIISGMGGKLIAQIMEDSSKMSNQITYIFEPNSSEPLLRRWLMANNFLITNEKIIEVQDRIYEFIAANHQSKTVSYSEEDLLLGPILRKEKNAVFTKKWLKELNKRELVKANRQKSNQLISSKDLDQEIKIIKDNL</sequence>
<dbReference type="PIRSF" id="PIRSF018637">
    <property type="entry name" value="TrmK"/>
    <property type="match status" value="1"/>
</dbReference>
<dbReference type="PANTHER" id="PTHR38451:SF1">
    <property type="entry name" value="TRNA (ADENINE(22)-N(1))-METHYLTRANSFERASE"/>
    <property type="match status" value="1"/>
</dbReference>
<dbReference type="GO" id="GO:0160105">
    <property type="term" value="F:tRNA (adenine(22)-N1)-methyltransferase activity"/>
    <property type="evidence" value="ECO:0007669"/>
    <property type="project" value="InterPro"/>
</dbReference>
<dbReference type="PANTHER" id="PTHR38451">
    <property type="entry name" value="TRNA (ADENINE(22)-N(1))-METHYLTRANSFERASE"/>
    <property type="match status" value="1"/>
</dbReference>
<evidence type="ECO:0000313" key="1">
    <source>
        <dbReference type="EMBL" id="BDR56501.1"/>
    </source>
</evidence>
<organism evidence="1 2">
    <name type="scientific">Xylocopilactobacillus apis</name>
    <dbReference type="NCBI Taxonomy" id="2932183"/>
    <lineage>
        <taxon>Bacteria</taxon>
        <taxon>Bacillati</taxon>
        <taxon>Bacillota</taxon>
        <taxon>Bacilli</taxon>
        <taxon>Lactobacillales</taxon>
        <taxon>Lactobacillaceae</taxon>
        <taxon>Xylocopilactobacillus</taxon>
    </lineage>
</organism>
<keyword evidence="1" id="KW-0808">Transferase</keyword>
<dbReference type="KEGG" id="xak:KIMC2_10630"/>
<dbReference type="SUPFAM" id="SSF53335">
    <property type="entry name" value="S-adenosyl-L-methionine-dependent methyltransferases"/>
    <property type="match status" value="1"/>
</dbReference>
<evidence type="ECO:0000313" key="2">
    <source>
        <dbReference type="Proteomes" id="UP001321804"/>
    </source>
</evidence>